<evidence type="ECO:0000256" key="6">
    <source>
        <dbReference type="ARBA" id="ARBA00023136"/>
    </source>
</evidence>
<keyword evidence="5 8" id="KW-1133">Transmembrane helix</keyword>
<dbReference type="InterPro" id="IPR043573">
    <property type="entry name" value="Fig4-like"/>
</dbReference>
<protein>
    <submittedName>
        <fullName evidence="10">Phosphatidylinositol-3,5-bisphosphate 5-phosphatase</fullName>
    </submittedName>
</protein>
<feature type="transmembrane region" description="Helical" evidence="8">
    <location>
        <begin position="1169"/>
        <end position="1191"/>
    </location>
</feature>
<proteinExistence type="predicted"/>
<dbReference type="InterPro" id="IPR008952">
    <property type="entry name" value="Tetraspanin_EC2_sf"/>
</dbReference>
<dbReference type="InterPro" id="IPR002013">
    <property type="entry name" value="SAC_dom"/>
</dbReference>
<reference evidence="10 11" key="2">
    <citation type="journal article" date="2022" name="Mol. Biol. Evol.">
        <title>Comparative Genomics Reveals Insights into the Divergent Evolution of Astigmatic Mites and Household Pest Adaptations.</title>
        <authorList>
            <person name="Xiong Q."/>
            <person name="Wan A.T."/>
            <person name="Liu X."/>
            <person name="Fung C.S."/>
            <person name="Xiao X."/>
            <person name="Malainual N."/>
            <person name="Hou J."/>
            <person name="Wang L."/>
            <person name="Wang M."/>
            <person name="Yang K.Y."/>
            <person name="Cui Y."/>
            <person name="Leung E.L."/>
            <person name="Nong W."/>
            <person name="Shin S.K."/>
            <person name="Au S.W."/>
            <person name="Jeong K.Y."/>
            <person name="Chew F.T."/>
            <person name="Hui J.H."/>
            <person name="Leung T.F."/>
            <person name="Tungtrongchitr A."/>
            <person name="Zhong N."/>
            <person name="Liu Z."/>
            <person name="Tsui S.K."/>
        </authorList>
    </citation>
    <scope>NUCLEOTIDE SEQUENCE [LARGE SCALE GENOMIC DNA]</scope>
    <source>
        <strain evidence="10">Derp</strain>
    </source>
</reference>
<name>A0ABQ8JTP8_DERPT</name>
<keyword evidence="11" id="KW-1185">Reference proteome</keyword>
<feature type="region of interest" description="Disordered" evidence="7">
    <location>
        <begin position="896"/>
        <end position="916"/>
    </location>
</feature>
<dbReference type="EMBL" id="NJHN03000017">
    <property type="protein sequence ID" value="KAH9425681.1"/>
    <property type="molecule type" value="Genomic_DNA"/>
</dbReference>
<evidence type="ECO:0000256" key="2">
    <source>
        <dbReference type="ARBA" id="ARBA00004308"/>
    </source>
</evidence>
<feature type="transmembrane region" description="Helical" evidence="8">
    <location>
        <begin position="1025"/>
        <end position="1048"/>
    </location>
</feature>
<dbReference type="Gene3D" id="1.10.1450.10">
    <property type="entry name" value="Tetraspanin"/>
    <property type="match status" value="1"/>
</dbReference>
<evidence type="ECO:0000256" key="4">
    <source>
        <dbReference type="ARBA" id="ARBA00022801"/>
    </source>
</evidence>
<feature type="compositionally biased region" description="Polar residues" evidence="7">
    <location>
        <begin position="904"/>
        <end position="916"/>
    </location>
</feature>
<dbReference type="PROSITE" id="PS50275">
    <property type="entry name" value="SAC"/>
    <property type="match status" value="1"/>
</dbReference>
<dbReference type="Proteomes" id="UP000887458">
    <property type="component" value="Unassembled WGS sequence"/>
</dbReference>
<keyword evidence="4" id="KW-0378">Hydrolase</keyword>
<dbReference type="PANTHER" id="PTHR45738">
    <property type="entry name" value="POLYPHOSPHOINOSITIDE PHOSPHATASE"/>
    <property type="match status" value="1"/>
</dbReference>
<comment type="subcellular location">
    <subcellularLocation>
        <location evidence="2">Endomembrane system</location>
    </subcellularLocation>
    <subcellularLocation>
        <location evidence="1">Membrane</location>
        <topology evidence="1">Multi-pass membrane protein</topology>
    </subcellularLocation>
</comment>
<evidence type="ECO:0000256" key="3">
    <source>
        <dbReference type="ARBA" id="ARBA00022692"/>
    </source>
</evidence>
<dbReference type="SUPFAM" id="SSF48652">
    <property type="entry name" value="Tetraspanin"/>
    <property type="match status" value="1"/>
</dbReference>
<dbReference type="Pfam" id="PF00335">
    <property type="entry name" value="Tetraspanin"/>
    <property type="match status" value="1"/>
</dbReference>
<feature type="transmembrane region" description="Helical" evidence="8">
    <location>
        <begin position="998"/>
        <end position="1019"/>
    </location>
</feature>
<evidence type="ECO:0000259" key="9">
    <source>
        <dbReference type="PROSITE" id="PS50275"/>
    </source>
</evidence>
<evidence type="ECO:0000313" key="10">
    <source>
        <dbReference type="EMBL" id="KAH9425681.1"/>
    </source>
</evidence>
<evidence type="ECO:0000313" key="11">
    <source>
        <dbReference type="Proteomes" id="UP000887458"/>
    </source>
</evidence>
<keyword evidence="3 8" id="KW-0812">Transmembrane</keyword>
<dbReference type="PROSITE" id="PS51257">
    <property type="entry name" value="PROKAR_LIPOPROTEIN"/>
    <property type="match status" value="1"/>
</dbReference>
<evidence type="ECO:0000256" key="8">
    <source>
        <dbReference type="SAM" id="Phobius"/>
    </source>
</evidence>
<dbReference type="InterPro" id="IPR018499">
    <property type="entry name" value="Tetraspanin/Peripherin"/>
</dbReference>
<organism evidence="10 11">
    <name type="scientific">Dermatophagoides pteronyssinus</name>
    <name type="common">European house dust mite</name>
    <dbReference type="NCBI Taxonomy" id="6956"/>
    <lineage>
        <taxon>Eukaryota</taxon>
        <taxon>Metazoa</taxon>
        <taxon>Ecdysozoa</taxon>
        <taxon>Arthropoda</taxon>
        <taxon>Chelicerata</taxon>
        <taxon>Arachnida</taxon>
        <taxon>Acari</taxon>
        <taxon>Acariformes</taxon>
        <taxon>Sarcoptiformes</taxon>
        <taxon>Astigmata</taxon>
        <taxon>Psoroptidia</taxon>
        <taxon>Analgoidea</taxon>
        <taxon>Pyroglyphidae</taxon>
        <taxon>Dermatophagoidinae</taxon>
        <taxon>Dermatophagoides</taxon>
    </lineage>
</organism>
<sequence>MASKEKNICIEKIFCYETKNFFYVIGSSSCKNKHRILKLDRRNKLHLEIECLDNVMNTNEMMNYLREQGFDSNKRIEPTVAFGIAGFVRFLEGYYMILIIKRRCIAMIGMHCIYKIEDTLMIYVPNEEKTAADEQRYLRIFNNVDLKSNFYFSYSYDLSNSLQYNLCPQIPNAINNVRWGFGSGQTVWDVSDKSTTTTMMNGQPTDDGSIYIKPNMKFVWNEYLLTPMQTVHNDFYLYVCHGFVGQAMLPIDGRNLIITIIARRSKKYAGTRFLKRGANCDGFPANEVETEQIVHDGNISSFRYGLFSSFVQLRGSVPVYWSQNSAKMTPKPSINIDINDPLFEAAGKHFNNLLYNYGSPVIVLNLVKRKEKRAQESILFNQFESSIEYLNQFLPKLHHIMLVGYDMAKSKKQDDNVISCLTNIAQYTLRKTGFFMNRLIAASSRPSQSVVQTGIVRVNCVDCLDRTNTAQCVIGMVALGHQLYSMGVLYKPEIDPDTDMVRLLEELYEDHGDTLALQYGGSQLVHRIKTYRKGPPITSQSKDIMQSLSRYYSNAFGDWDKQTAINLFLGVYDTNRRDLPFIWNLNSDYELHHNFLGSDFNDRNAINRSIIASLTSTSMSQQRIRFTKWWSDQVALSLPRAAKELFKYTKEGMSQRDLQFVKQIDAYDWFFDVHRLQENTVFVEMFLFNMKKSKYYGHYKRKLTSYRNQNRHSLVGIPIIMRSTADESESDDESDDERDKIIIRFENDLHSISLDQVEEANHSSTRVNSGHDGHSTVIKLETNASYLSRQLQNNRISYERILCRVRQPATGHCNPSATHNNAICYMNYLQCAPKLIRMDIKLQICCANSIVMVAAMVSTITTQCGNNIVAFVDSNVKITRTKFDFNISLYTMENESTAKENADEQQMQSSTPENFPQLRGQSNVAENAPDLELPAVTETVTVQPKTFDIVSTDKHKVGLTRFVFFAVLLMANNSRLNHKDRLLSQIVGLSIEERTMQLIYDLQILFMLLAAALGVYALWHKSYRLFITFSLFSFITIILTFISLTLSIKCYNQMGISIDKRGNMIYLINKNIQSYDWFDITNSSTVFINKLQFEYRCCGGQQGYRDWEVLRPKTIDYGVFPVSCCKPRFGPEFQLEWCSYELVEKMPDCPTAFTRHLIDIQNIFHTMNLLILESLLLQLLSISTFLFLIFYSKKLYY</sequence>
<evidence type="ECO:0000256" key="1">
    <source>
        <dbReference type="ARBA" id="ARBA00004141"/>
    </source>
</evidence>
<comment type="caution">
    <text evidence="10">The sequence shown here is derived from an EMBL/GenBank/DDBJ whole genome shotgun (WGS) entry which is preliminary data.</text>
</comment>
<keyword evidence="6 8" id="KW-0472">Membrane</keyword>
<evidence type="ECO:0000256" key="7">
    <source>
        <dbReference type="SAM" id="MobiDB-lite"/>
    </source>
</evidence>
<dbReference type="Pfam" id="PF02383">
    <property type="entry name" value="Syja_N"/>
    <property type="match status" value="1"/>
</dbReference>
<reference evidence="10 11" key="1">
    <citation type="journal article" date="2018" name="J. Allergy Clin. Immunol.">
        <title>High-quality assembly of Dermatophagoides pteronyssinus genome and transcriptome reveals a wide range of novel allergens.</title>
        <authorList>
            <person name="Liu X.Y."/>
            <person name="Yang K.Y."/>
            <person name="Wang M.Q."/>
            <person name="Kwok J.S."/>
            <person name="Zeng X."/>
            <person name="Yang Z."/>
            <person name="Xiao X.J."/>
            <person name="Lau C.P."/>
            <person name="Li Y."/>
            <person name="Huang Z.M."/>
            <person name="Ba J.G."/>
            <person name="Yim A.K."/>
            <person name="Ouyang C.Y."/>
            <person name="Ngai S.M."/>
            <person name="Chan T.F."/>
            <person name="Leung E.L."/>
            <person name="Liu L."/>
            <person name="Liu Z.G."/>
            <person name="Tsui S.K."/>
        </authorList>
    </citation>
    <scope>NUCLEOTIDE SEQUENCE [LARGE SCALE GENOMIC DNA]</scope>
    <source>
        <tissue evidence="10">Whole mite body</tissue>
    </source>
</reference>
<accession>A0ABQ8JTP8</accession>
<dbReference type="PANTHER" id="PTHR45738:SF5">
    <property type="entry name" value="POLYPHOSPHOINOSITIDE PHOSPHATASE"/>
    <property type="match status" value="1"/>
</dbReference>
<gene>
    <name evidence="10" type="primary">FIG4</name>
    <name evidence="10" type="ORF">DERP_004898</name>
</gene>
<feature type="domain" description="SAC" evidence="9">
    <location>
        <begin position="141"/>
        <end position="521"/>
    </location>
</feature>
<evidence type="ECO:0000256" key="5">
    <source>
        <dbReference type="ARBA" id="ARBA00022989"/>
    </source>
</evidence>